<evidence type="ECO:0000313" key="1">
    <source>
        <dbReference type="EMBL" id="EYC22444.1"/>
    </source>
</evidence>
<comment type="caution">
    <text evidence="1">The sequence shown here is derived from an EMBL/GenBank/DDBJ whole genome shotgun (WGS) entry which is preliminary data.</text>
</comment>
<protein>
    <submittedName>
        <fullName evidence="1">Uncharacterized protein</fullName>
    </submittedName>
</protein>
<dbReference type="Proteomes" id="UP000024635">
    <property type="component" value="Unassembled WGS sequence"/>
</dbReference>
<proteinExistence type="predicted"/>
<evidence type="ECO:0000313" key="2">
    <source>
        <dbReference type="Proteomes" id="UP000024635"/>
    </source>
</evidence>
<dbReference type="AlphaFoldDB" id="A0A016V442"/>
<accession>A0A016V442</accession>
<gene>
    <name evidence="1" type="primary">Acey_s0017.g3354</name>
    <name evidence="1" type="ORF">Y032_0017g3354</name>
</gene>
<dbReference type="EMBL" id="JARK01001353">
    <property type="protein sequence ID" value="EYC22444.1"/>
    <property type="molecule type" value="Genomic_DNA"/>
</dbReference>
<keyword evidence="2" id="KW-1185">Reference proteome</keyword>
<sequence>MVRTAAPCWLRSSGLPADRRSMVDAGNRVGKFFFFYLDEWECSKNLKTKKKCECNIKGESDKTVTTYRKCKKLKSIFFLT</sequence>
<reference evidence="2" key="1">
    <citation type="journal article" date="2015" name="Nat. Genet.">
        <title>The genome and transcriptome of the zoonotic hookworm Ancylostoma ceylanicum identify infection-specific gene families.</title>
        <authorList>
            <person name="Schwarz E.M."/>
            <person name="Hu Y."/>
            <person name="Antoshechkin I."/>
            <person name="Miller M.M."/>
            <person name="Sternberg P.W."/>
            <person name="Aroian R.V."/>
        </authorList>
    </citation>
    <scope>NUCLEOTIDE SEQUENCE</scope>
    <source>
        <strain evidence="2">HY135</strain>
    </source>
</reference>
<name>A0A016V442_9BILA</name>
<organism evidence="1 2">
    <name type="scientific">Ancylostoma ceylanicum</name>
    <dbReference type="NCBI Taxonomy" id="53326"/>
    <lineage>
        <taxon>Eukaryota</taxon>
        <taxon>Metazoa</taxon>
        <taxon>Ecdysozoa</taxon>
        <taxon>Nematoda</taxon>
        <taxon>Chromadorea</taxon>
        <taxon>Rhabditida</taxon>
        <taxon>Rhabditina</taxon>
        <taxon>Rhabditomorpha</taxon>
        <taxon>Strongyloidea</taxon>
        <taxon>Ancylostomatidae</taxon>
        <taxon>Ancylostomatinae</taxon>
        <taxon>Ancylostoma</taxon>
    </lineage>
</organism>